<name>A0A183KPK3_9TREM</name>
<accession>A0A183KPK3</accession>
<evidence type="ECO:0000313" key="1">
    <source>
        <dbReference type="EMBL" id="VDP62607.1"/>
    </source>
</evidence>
<dbReference type="PANTHER" id="PTHR22840">
    <property type="entry name" value="WD REPEAT-CONTAINING PROTEIN 36"/>
    <property type="match status" value="1"/>
</dbReference>
<dbReference type="InterPro" id="IPR015943">
    <property type="entry name" value="WD40/YVTN_repeat-like_dom_sf"/>
</dbReference>
<sequence>MLGILSRFYGSGDEDDGTWKLDKLLKTSLEVKADDPLSYRSPIDLLGVVEPTEKYVPTNIARLGHHSRQARPPRQGSSYGRTAPSIFQQVIDTVLQDVPGVAAYMNDILIIEVEQQVTELLIDCFRVEIPITSIALSRANEFLCTTHSNCLGIYLWDNRATYKHLHLQPLPIDFVPSENQSPVSLPTR</sequence>
<dbReference type="InterPro" id="IPR043502">
    <property type="entry name" value="DNA/RNA_pol_sf"/>
</dbReference>
<dbReference type="SUPFAM" id="SSF56672">
    <property type="entry name" value="DNA/RNA polymerases"/>
    <property type="match status" value="1"/>
</dbReference>
<dbReference type="PANTHER" id="PTHR22840:SF12">
    <property type="entry name" value="WD REPEAT-CONTAINING PROTEIN 36"/>
    <property type="match status" value="1"/>
</dbReference>
<keyword evidence="2" id="KW-1185">Reference proteome</keyword>
<gene>
    <name evidence="1" type="ORF">SCUD_LOCUS16985</name>
</gene>
<dbReference type="WBParaSite" id="SCUD_0001698801-mRNA-1">
    <property type="protein sequence ID" value="SCUD_0001698801-mRNA-1"/>
    <property type="gene ID" value="SCUD_0001698801"/>
</dbReference>
<protein>
    <submittedName>
        <fullName evidence="3">Reverse transcriptase domain-containing protein</fullName>
    </submittedName>
</protein>
<dbReference type="GO" id="GO:0032040">
    <property type="term" value="C:small-subunit processome"/>
    <property type="evidence" value="ECO:0007669"/>
    <property type="project" value="TreeGrafter"/>
</dbReference>
<reference evidence="1 2" key="2">
    <citation type="submission" date="2018-11" db="EMBL/GenBank/DDBJ databases">
        <authorList>
            <consortium name="Pathogen Informatics"/>
        </authorList>
    </citation>
    <scope>NUCLEOTIDE SEQUENCE [LARGE SCALE GENOMIC DNA]</scope>
    <source>
        <strain evidence="1">Dakar</strain>
        <strain evidence="2">Dakar, Senegal</strain>
    </source>
</reference>
<dbReference type="STRING" id="6186.A0A183KPK3"/>
<evidence type="ECO:0000313" key="2">
    <source>
        <dbReference type="Proteomes" id="UP000279833"/>
    </source>
</evidence>
<dbReference type="GO" id="GO:0034388">
    <property type="term" value="C:Pwp2p-containing subcomplex of 90S preribosome"/>
    <property type="evidence" value="ECO:0007669"/>
    <property type="project" value="TreeGrafter"/>
</dbReference>
<organism evidence="3">
    <name type="scientific">Schistosoma curassoni</name>
    <dbReference type="NCBI Taxonomy" id="6186"/>
    <lineage>
        <taxon>Eukaryota</taxon>
        <taxon>Metazoa</taxon>
        <taxon>Spiralia</taxon>
        <taxon>Lophotrochozoa</taxon>
        <taxon>Platyhelminthes</taxon>
        <taxon>Trematoda</taxon>
        <taxon>Digenea</taxon>
        <taxon>Strigeidida</taxon>
        <taxon>Schistosomatoidea</taxon>
        <taxon>Schistosomatidae</taxon>
        <taxon>Schistosoma</taxon>
    </lineage>
</organism>
<proteinExistence type="predicted"/>
<reference evidence="3" key="1">
    <citation type="submission" date="2016-06" db="UniProtKB">
        <authorList>
            <consortium name="WormBaseParasite"/>
        </authorList>
    </citation>
    <scope>IDENTIFICATION</scope>
</reference>
<dbReference type="Proteomes" id="UP000279833">
    <property type="component" value="Unassembled WGS sequence"/>
</dbReference>
<evidence type="ECO:0000313" key="3">
    <source>
        <dbReference type="WBParaSite" id="SCUD_0001698801-mRNA-1"/>
    </source>
</evidence>
<dbReference type="Gene3D" id="2.130.10.10">
    <property type="entry name" value="YVTN repeat-like/Quinoprotein amine dehydrogenase"/>
    <property type="match status" value="1"/>
</dbReference>
<dbReference type="GO" id="GO:0006364">
    <property type="term" value="P:rRNA processing"/>
    <property type="evidence" value="ECO:0007669"/>
    <property type="project" value="TreeGrafter"/>
</dbReference>
<dbReference type="EMBL" id="UZAK01039269">
    <property type="protein sequence ID" value="VDP62607.1"/>
    <property type="molecule type" value="Genomic_DNA"/>
</dbReference>
<dbReference type="AlphaFoldDB" id="A0A183KPK3"/>